<dbReference type="PRINTS" id="PR01727">
    <property type="entry name" value="DNABINDINGHU"/>
</dbReference>
<proteinExistence type="inferred from homology"/>
<dbReference type="KEGG" id="salx:SALLE_v1c07470"/>
<reference evidence="4 5" key="1">
    <citation type="submission" date="2018-07" db="EMBL/GenBank/DDBJ databases">
        <title>Complete genome sequence of Spiroplasma alleghenense PLHS-1 (ATCC 51752).</title>
        <authorList>
            <person name="Chou L."/>
            <person name="Lee T.-Y."/>
            <person name="Tsai Y.-M."/>
            <person name="Kuo C.-H."/>
        </authorList>
    </citation>
    <scope>NUCLEOTIDE SEQUENCE [LARGE SCALE GENOMIC DNA]</scope>
    <source>
        <strain evidence="4 5">PLHS-1</strain>
    </source>
</reference>
<dbReference type="RefSeq" id="WP_115558316.1">
    <property type="nucleotide sequence ID" value="NZ_CP031376.1"/>
</dbReference>
<dbReference type="GO" id="GO:0030527">
    <property type="term" value="F:structural constituent of chromatin"/>
    <property type="evidence" value="ECO:0007669"/>
    <property type="project" value="InterPro"/>
</dbReference>
<accession>A0A345Z488</accession>
<dbReference type="Gene3D" id="4.10.520.10">
    <property type="entry name" value="IHF-like DNA-binding proteins"/>
    <property type="match status" value="1"/>
</dbReference>
<evidence type="ECO:0000313" key="4">
    <source>
        <dbReference type="EMBL" id="AXK51417.1"/>
    </source>
</evidence>
<keyword evidence="5" id="KW-1185">Reference proteome</keyword>
<dbReference type="SUPFAM" id="SSF47729">
    <property type="entry name" value="IHF-like DNA-binding proteins"/>
    <property type="match status" value="1"/>
</dbReference>
<dbReference type="AlphaFoldDB" id="A0A345Z488"/>
<evidence type="ECO:0000256" key="1">
    <source>
        <dbReference type="ARBA" id="ARBA00023067"/>
    </source>
</evidence>
<gene>
    <name evidence="4" type="primary">hupB</name>
    <name evidence="4" type="ORF">SALLE_v1c07470</name>
</gene>
<dbReference type="Proteomes" id="UP000254792">
    <property type="component" value="Chromosome"/>
</dbReference>
<dbReference type="InterPro" id="IPR000119">
    <property type="entry name" value="Hist_DNA-bd"/>
</dbReference>
<protein>
    <submittedName>
        <fullName evidence="4">DNA-binding protein HU-beta</fullName>
    </submittedName>
</protein>
<dbReference type="PANTHER" id="PTHR33175:SF3">
    <property type="entry name" value="DNA-BINDING PROTEIN HU-BETA"/>
    <property type="match status" value="1"/>
</dbReference>
<dbReference type="OrthoDB" id="9799835at2"/>
<keyword evidence="2 4" id="KW-0238">DNA-binding</keyword>
<dbReference type="InterPro" id="IPR010992">
    <property type="entry name" value="IHF-like_DNA-bd_dom_sf"/>
</dbReference>
<evidence type="ECO:0000313" key="5">
    <source>
        <dbReference type="Proteomes" id="UP000254792"/>
    </source>
</evidence>
<organism evidence="4 5">
    <name type="scientific">Spiroplasma alleghenense</name>
    <dbReference type="NCBI Taxonomy" id="216931"/>
    <lineage>
        <taxon>Bacteria</taxon>
        <taxon>Bacillati</taxon>
        <taxon>Mycoplasmatota</taxon>
        <taxon>Mollicutes</taxon>
        <taxon>Entomoplasmatales</taxon>
        <taxon>Spiroplasmataceae</taxon>
        <taxon>Spiroplasma</taxon>
    </lineage>
</organism>
<evidence type="ECO:0000256" key="2">
    <source>
        <dbReference type="ARBA" id="ARBA00023125"/>
    </source>
</evidence>
<dbReference type="GO" id="GO:0030261">
    <property type="term" value="P:chromosome condensation"/>
    <property type="evidence" value="ECO:0007669"/>
    <property type="project" value="UniProtKB-KW"/>
</dbReference>
<keyword evidence="1" id="KW-0226">DNA condensation</keyword>
<evidence type="ECO:0000256" key="3">
    <source>
        <dbReference type="RuleBase" id="RU003939"/>
    </source>
</evidence>
<dbReference type="GO" id="GO:0003677">
    <property type="term" value="F:DNA binding"/>
    <property type="evidence" value="ECO:0007669"/>
    <property type="project" value="UniProtKB-KW"/>
</dbReference>
<sequence>MTKKELSEKMASTFDVQKSEADKMVSFVFDELTNALVAGDEVSIAGFGKFSVADRAAREGINPSSGEKIQIAATKVAKFKVAKQLKDSVAKS</sequence>
<dbReference type="EMBL" id="CP031376">
    <property type="protein sequence ID" value="AXK51417.1"/>
    <property type="molecule type" value="Genomic_DNA"/>
</dbReference>
<dbReference type="Pfam" id="PF00216">
    <property type="entry name" value="Bac_DNA_binding"/>
    <property type="match status" value="1"/>
</dbReference>
<comment type="similarity">
    <text evidence="3">Belongs to the bacterial histone-like protein family.</text>
</comment>
<dbReference type="SMART" id="SM00411">
    <property type="entry name" value="BHL"/>
    <property type="match status" value="1"/>
</dbReference>
<dbReference type="PANTHER" id="PTHR33175">
    <property type="entry name" value="DNA-BINDING PROTEIN HU"/>
    <property type="match status" value="1"/>
</dbReference>
<name>A0A345Z488_9MOLU</name>
<dbReference type="CDD" id="cd13831">
    <property type="entry name" value="HU"/>
    <property type="match status" value="1"/>
</dbReference>